<name>A0ABD0QZ55_CIRMR</name>
<evidence type="ECO:0000313" key="3">
    <source>
        <dbReference type="Proteomes" id="UP001529510"/>
    </source>
</evidence>
<feature type="region of interest" description="Disordered" evidence="1">
    <location>
        <begin position="1"/>
        <end position="28"/>
    </location>
</feature>
<evidence type="ECO:0000313" key="2">
    <source>
        <dbReference type="EMBL" id="KAL0191524.1"/>
    </source>
</evidence>
<accession>A0ABD0QZ55</accession>
<proteinExistence type="predicted"/>
<dbReference type="EMBL" id="JAMKFB020000006">
    <property type="protein sequence ID" value="KAL0191524.1"/>
    <property type="molecule type" value="Genomic_DNA"/>
</dbReference>
<feature type="compositionally biased region" description="Basic and acidic residues" evidence="1">
    <location>
        <begin position="8"/>
        <end position="21"/>
    </location>
</feature>
<protein>
    <submittedName>
        <fullName evidence="2">Uncharacterized protein</fullName>
    </submittedName>
</protein>
<dbReference type="AlphaFoldDB" id="A0ABD0QZ55"/>
<organism evidence="2 3">
    <name type="scientific">Cirrhinus mrigala</name>
    <name type="common">Mrigala</name>
    <dbReference type="NCBI Taxonomy" id="683832"/>
    <lineage>
        <taxon>Eukaryota</taxon>
        <taxon>Metazoa</taxon>
        <taxon>Chordata</taxon>
        <taxon>Craniata</taxon>
        <taxon>Vertebrata</taxon>
        <taxon>Euteleostomi</taxon>
        <taxon>Actinopterygii</taxon>
        <taxon>Neopterygii</taxon>
        <taxon>Teleostei</taxon>
        <taxon>Ostariophysi</taxon>
        <taxon>Cypriniformes</taxon>
        <taxon>Cyprinidae</taxon>
        <taxon>Labeoninae</taxon>
        <taxon>Labeonini</taxon>
        <taxon>Cirrhinus</taxon>
    </lineage>
</organism>
<feature type="non-terminal residue" evidence="2">
    <location>
        <position position="1"/>
    </location>
</feature>
<dbReference type="Proteomes" id="UP001529510">
    <property type="component" value="Unassembled WGS sequence"/>
</dbReference>
<feature type="non-terminal residue" evidence="2">
    <location>
        <position position="50"/>
    </location>
</feature>
<gene>
    <name evidence="2" type="ORF">M9458_014222</name>
</gene>
<sequence length="50" mass="6010">LSSRLLKKPNEEDHVDPERRGSYHRMPAARIPQSFVLLEERQRVPERQQE</sequence>
<reference evidence="2 3" key="1">
    <citation type="submission" date="2024-05" db="EMBL/GenBank/DDBJ databases">
        <title>Genome sequencing and assembly of Indian major carp, Cirrhinus mrigala (Hamilton, 1822).</title>
        <authorList>
            <person name="Mohindra V."/>
            <person name="Chowdhury L.M."/>
            <person name="Lal K."/>
            <person name="Jena J.K."/>
        </authorList>
    </citation>
    <scope>NUCLEOTIDE SEQUENCE [LARGE SCALE GENOMIC DNA]</scope>
    <source>
        <strain evidence="2">CM1030</strain>
        <tissue evidence="2">Blood</tissue>
    </source>
</reference>
<comment type="caution">
    <text evidence="2">The sequence shown here is derived from an EMBL/GenBank/DDBJ whole genome shotgun (WGS) entry which is preliminary data.</text>
</comment>
<keyword evidence="3" id="KW-1185">Reference proteome</keyword>
<evidence type="ECO:0000256" key="1">
    <source>
        <dbReference type="SAM" id="MobiDB-lite"/>
    </source>
</evidence>